<evidence type="ECO:0000313" key="2">
    <source>
        <dbReference type="Proteomes" id="UP001372338"/>
    </source>
</evidence>
<reference evidence="1 2" key="1">
    <citation type="submission" date="2024-01" db="EMBL/GenBank/DDBJ databases">
        <title>The genomes of 5 underutilized Papilionoideae crops provide insights into root nodulation and disease resistanc.</title>
        <authorList>
            <person name="Yuan L."/>
        </authorList>
    </citation>
    <scope>NUCLEOTIDE SEQUENCE [LARGE SCALE GENOMIC DNA]</scope>
    <source>
        <strain evidence="1">ZHUSHIDOU_FW_LH</strain>
        <tissue evidence="1">Leaf</tissue>
    </source>
</reference>
<name>A0AAN9DZ27_CROPI</name>
<dbReference type="Proteomes" id="UP001372338">
    <property type="component" value="Unassembled WGS sequence"/>
</dbReference>
<organism evidence="1 2">
    <name type="scientific">Crotalaria pallida</name>
    <name type="common">Smooth rattlebox</name>
    <name type="synonym">Crotalaria striata</name>
    <dbReference type="NCBI Taxonomy" id="3830"/>
    <lineage>
        <taxon>Eukaryota</taxon>
        <taxon>Viridiplantae</taxon>
        <taxon>Streptophyta</taxon>
        <taxon>Embryophyta</taxon>
        <taxon>Tracheophyta</taxon>
        <taxon>Spermatophyta</taxon>
        <taxon>Magnoliopsida</taxon>
        <taxon>eudicotyledons</taxon>
        <taxon>Gunneridae</taxon>
        <taxon>Pentapetalae</taxon>
        <taxon>rosids</taxon>
        <taxon>fabids</taxon>
        <taxon>Fabales</taxon>
        <taxon>Fabaceae</taxon>
        <taxon>Papilionoideae</taxon>
        <taxon>50 kb inversion clade</taxon>
        <taxon>genistoids sensu lato</taxon>
        <taxon>core genistoids</taxon>
        <taxon>Crotalarieae</taxon>
        <taxon>Crotalaria</taxon>
    </lineage>
</organism>
<dbReference type="EMBL" id="JAYWIO010000008">
    <property type="protein sequence ID" value="KAK7243559.1"/>
    <property type="molecule type" value="Genomic_DNA"/>
</dbReference>
<evidence type="ECO:0000313" key="1">
    <source>
        <dbReference type="EMBL" id="KAK7243559.1"/>
    </source>
</evidence>
<proteinExistence type="predicted"/>
<accession>A0AAN9DZ27</accession>
<comment type="caution">
    <text evidence="1">The sequence shown here is derived from an EMBL/GenBank/DDBJ whole genome shotgun (WGS) entry which is preliminary data.</text>
</comment>
<dbReference type="AlphaFoldDB" id="A0AAN9DZ27"/>
<keyword evidence="2" id="KW-1185">Reference proteome</keyword>
<protein>
    <submittedName>
        <fullName evidence="1">Uncharacterized protein</fullName>
    </submittedName>
</protein>
<gene>
    <name evidence="1" type="ORF">RIF29_38361</name>
</gene>
<sequence>MDYSLLIGLHFRDHSVDEMKSSSYDLYSGKRNMHKDLMHIGRIICYEVLIKFNRFKIFLNLVEAVKEAVKEAAKKAFEASFKDCPDDLLAEREVIAAAVAKTRKYFEDCQDTY</sequence>